<dbReference type="RefSeq" id="WP_041498751.1">
    <property type="nucleotide sequence ID" value="NZ_BJDV01000007.1"/>
</dbReference>
<dbReference type="Proteomes" id="UP000061546">
    <property type="component" value="Chromosome"/>
</dbReference>
<dbReference type="AlphaFoldDB" id="A0A0K2LAN4"/>
<feature type="transmembrane region" description="Helical" evidence="1">
    <location>
        <begin position="33"/>
        <end position="50"/>
    </location>
</feature>
<dbReference type="OrthoDB" id="9797976at2"/>
<keyword evidence="1" id="KW-1133">Transmembrane helix</keyword>
<feature type="transmembrane region" description="Helical" evidence="1">
    <location>
        <begin position="211"/>
        <end position="230"/>
    </location>
</feature>
<evidence type="ECO:0000313" key="2">
    <source>
        <dbReference type="EMBL" id="ALB28367.1"/>
    </source>
</evidence>
<keyword evidence="1" id="KW-0472">Membrane</keyword>
<name>A0A0K2LAN4_9LACO</name>
<accession>A0A0K2LAN4</accession>
<dbReference type="Pfam" id="PF04474">
    <property type="entry name" value="DUF554"/>
    <property type="match status" value="1"/>
</dbReference>
<sequence>MIGTIFNVCMILVGSFVGSYFKKGIKPAYNEILTQALGLAAIAIGLNAVVQHMPKSHYPVLFIVSLAVGGLIGQALNLEKRFDNLVAKFSKPKEGGGNNLAEGLATGILLYCIGSLSILGPIQAALNKDYTFLFTNGMLDGITSIVLASTFGIGMALAAVAVFTWQGSIYLIAMLLQNSINNNMITELTIVVGILIMASGLGLLNIKKIKVLNLLPSLVVPIVVIAVMQLF</sequence>
<feature type="transmembrane region" description="Helical" evidence="1">
    <location>
        <begin position="5"/>
        <end position="21"/>
    </location>
</feature>
<dbReference type="PANTHER" id="PTHR36111:SF2">
    <property type="entry name" value="INNER MEMBRANE PROTEIN"/>
    <property type="match status" value="1"/>
</dbReference>
<feature type="transmembrane region" description="Helical" evidence="1">
    <location>
        <begin position="138"/>
        <end position="165"/>
    </location>
</feature>
<dbReference type="PANTHER" id="PTHR36111">
    <property type="entry name" value="INNER MEMBRANE PROTEIN-RELATED"/>
    <property type="match status" value="1"/>
</dbReference>
<evidence type="ECO:0000313" key="3">
    <source>
        <dbReference type="Proteomes" id="UP000061546"/>
    </source>
</evidence>
<evidence type="ECO:0008006" key="4">
    <source>
        <dbReference type="Google" id="ProtNLM"/>
    </source>
</evidence>
<feature type="transmembrane region" description="Helical" evidence="1">
    <location>
        <begin position="108"/>
        <end position="126"/>
    </location>
</feature>
<proteinExistence type="predicted"/>
<protein>
    <recommendedName>
        <fullName evidence="4">Transport protein</fullName>
    </recommendedName>
</protein>
<organism evidence="2 3">
    <name type="scientific">Companilactobacillus heilongjiangensis</name>
    <dbReference type="NCBI Taxonomy" id="1074467"/>
    <lineage>
        <taxon>Bacteria</taxon>
        <taxon>Bacillati</taxon>
        <taxon>Bacillota</taxon>
        <taxon>Bacilli</taxon>
        <taxon>Lactobacillales</taxon>
        <taxon>Lactobacillaceae</taxon>
        <taxon>Companilactobacillus</taxon>
    </lineage>
</organism>
<dbReference type="KEGG" id="lhi:JP39_02625"/>
<dbReference type="InterPro" id="IPR007563">
    <property type="entry name" value="DUF554"/>
</dbReference>
<keyword evidence="3" id="KW-1185">Reference proteome</keyword>
<feature type="transmembrane region" description="Helical" evidence="1">
    <location>
        <begin position="57"/>
        <end position="76"/>
    </location>
</feature>
<dbReference type="EMBL" id="CP012559">
    <property type="protein sequence ID" value="ALB28367.1"/>
    <property type="molecule type" value="Genomic_DNA"/>
</dbReference>
<reference evidence="2 3" key="1">
    <citation type="submission" date="2015-08" db="EMBL/GenBank/DDBJ databases">
        <title>Genomic sequence of Lactobacillus heilongjiangensis DSM 28069, isolated from Chinese traditional pickle.</title>
        <authorList>
            <person name="Jiang X."/>
            <person name="Zheng B."/>
            <person name="Cheng H."/>
        </authorList>
    </citation>
    <scope>NUCLEOTIDE SEQUENCE [LARGE SCALE GENOMIC DNA]</scope>
    <source>
        <strain evidence="2 3">DSM 28069</strain>
    </source>
</reference>
<keyword evidence="1" id="KW-0812">Transmembrane</keyword>
<feature type="transmembrane region" description="Helical" evidence="1">
    <location>
        <begin position="185"/>
        <end position="204"/>
    </location>
</feature>
<gene>
    <name evidence="2" type="ORF">JP39_02625</name>
</gene>
<evidence type="ECO:0000256" key="1">
    <source>
        <dbReference type="SAM" id="Phobius"/>
    </source>
</evidence>